<evidence type="ECO:0000256" key="3">
    <source>
        <dbReference type="RuleBase" id="RU000682"/>
    </source>
</evidence>
<keyword evidence="2 3" id="KW-0238">DNA-binding</keyword>
<gene>
    <name evidence="6" type="ORF">EGW08_001211</name>
</gene>
<protein>
    <recommendedName>
        <fullName evidence="5">Homeobox domain-containing protein</fullName>
    </recommendedName>
</protein>
<dbReference type="STRING" id="188477.A0A433UAZ8"/>
<evidence type="ECO:0000313" key="7">
    <source>
        <dbReference type="Proteomes" id="UP000271974"/>
    </source>
</evidence>
<dbReference type="PANTHER" id="PTHR24329:SF543">
    <property type="entry name" value="FI01017P-RELATED"/>
    <property type="match status" value="1"/>
</dbReference>
<dbReference type="CDD" id="cd00086">
    <property type="entry name" value="homeodomain"/>
    <property type="match status" value="1"/>
</dbReference>
<reference evidence="6 7" key="1">
    <citation type="submission" date="2019-01" db="EMBL/GenBank/DDBJ databases">
        <title>A draft genome assembly of the solar-powered sea slug Elysia chlorotica.</title>
        <authorList>
            <person name="Cai H."/>
            <person name="Li Q."/>
            <person name="Fang X."/>
            <person name="Li J."/>
            <person name="Curtis N.E."/>
            <person name="Altenburger A."/>
            <person name="Shibata T."/>
            <person name="Feng M."/>
            <person name="Maeda T."/>
            <person name="Schwartz J.A."/>
            <person name="Shigenobu S."/>
            <person name="Lundholm N."/>
            <person name="Nishiyama T."/>
            <person name="Yang H."/>
            <person name="Hasebe M."/>
            <person name="Li S."/>
            <person name="Pierce S.K."/>
            <person name="Wang J."/>
        </authorList>
    </citation>
    <scope>NUCLEOTIDE SEQUENCE [LARGE SCALE GENOMIC DNA]</scope>
    <source>
        <strain evidence="6">EC2010</strain>
        <tissue evidence="6">Whole organism of an adult</tissue>
    </source>
</reference>
<accession>A0A433UAZ8</accession>
<feature type="domain" description="Homeobox" evidence="5">
    <location>
        <begin position="86"/>
        <end position="121"/>
    </location>
</feature>
<dbReference type="GO" id="GO:0005634">
    <property type="term" value="C:nucleus"/>
    <property type="evidence" value="ECO:0007669"/>
    <property type="project" value="UniProtKB-SubCell"/>
</dbReference>
<feature type="compositionally biased region" description="Basic and acidic residues" evidence="4">
    <location>
        <begin position="73"/>
        <end position="85"/>
    </location>
</feature>
<dbReference type="GO" id="GO:0000981">
    <property type="term" value="F:DNA-binding transcription factor activity, RNA polymerase II-specific"/>
    <property type="evidence" value="ECO:0007669"/>
    <property type="project" value="TreeGrafter"/>
</dbReference>
<proteinExistence type="predicted"/>
<evidence type="ECO:0000259" key="5">
    <source>
        <dbReference type="PROSITE" id="PS50071"/>
    </source>
</evidence>
<comment type="caution">
    <text evidence="6">The sequence shown here is derived from an EMBL/GenBank/DDBJ whole genome shotgun (WGS) entry which is preliminary data.</text>
</comment>
<dbReference type="InterPro" id="IPR001356">
    <property type="entry name" value="HD"/>
</dbReference>
<keyword evidence="2 3" id="KW-0371">Homeobox</keyword>
<dbReference type="Proteomes" id="UP000271974">
    <property type="component" value="Unassembled WGS sequence"/>
</dbReference>
<evidence type="ECO:0000256" key="1">
    <source>
        <dbReference type="ARBA" id="ARBA00004123"/>
    </source>
</evidence>
<dbReference type="PANTHER" id="PTHR24329">
    <property type="entry name" value="HOMEOBOX PROTEIN ARISTALESS"/>
    <property type="match status" value="1"/>
</dbReference>
<dbReference type="SUPFAM" id="SSF46689">
    <property type="entry name" value="Homeodomain-like"/>
    <property type="match status" value="1"/>
</dbReference>
<evidence type="ECO:0000256" key="2">
    <source>
        <dbReference type="PROSITE-ProRule" id="PRU00108"/>
    </source>
</evidence>
<keyword evidence="2 3" id="KW-0539">Nucleus</keyword>
<feature type="non-terminal residue" evidence="6">
    <location>
        <position position="121"/>
    </location>
</feature>
<dbReference type="Pfam" id="PF00046">
    <property type="entry name" value="Homeodomain"/>
    <property type="match status" value="1"/>
</dbReference>
<feature type="compositionally biased region" description="Basic and acidic residues" evidence="4">
    <location>
        <begin position="16"/>
        <end position="55"/>
    </location>
</feature>
<comment type="subcellular location">
    <subcellularLocation>
        <location evidence="1 2 3">Nucleus</location>
    </subcellularLocation>
</comment>
<dbReference type="PROSITE" id="PS50071">
    <property type="entry name" value="HOMEOBOX_2"/>
    <property type="match status" value="1"/>
</dbReference>
<keyword evidence="7" id="KW-1185">Reference proteome</keyword>
<organism evidence="6 7">
    <name type="scientific">Elysia chlorotica</name>
    <name type="common">Eastern emerald elysia</name>
    <name type="synonym">Sea slug</name>
    <dbReference type="NCBI Taxonomy" id="188477"/>
    <lineage>
        <taxon>Eukaryota</taxon>
        <taxon>Metazoa</taxon>
        <taxon>Spiralia</taxon>
        <taxon>Lophotrochozoa</taxon>
        <taxon>Mollusca</taxon>
        <taxon>Gastropoda</taxon>
        <taxon>Heterobranchia</taxon>
        <taxon>Euthyneura</taxon>
        <taxon>Panpulmonata</taxon>
        <taxon>Sacoglossa</taxon>
        <taxon>Placobranchoidea</taxon>
        <taxon>Plakobranchidae</taxon>
        <taxon>Elysia</taxon>
    </lineage>
</organism>
<evidence type="ECO:0000313" key="6">
    <source>
        <dbReference type="EMBL" id="RUS90994.1"/>
    </source>
</evidence>
<feature type="region of interest" description="Disordered" evidence="4">
    <location>
        <begin position="1"/>
        <end position="88"/>
    </location>
</feature>
<name>A0A433UAZ8_ELYCH</name>
<evidence type="ECO:0000256" key="4">
    <source>
        <dbReference type="SAM" id="MobiDB-lite"/>
    </source>
</evidence>
<sequence>MNASLALSATSDTEEEHPRRNQGDADRYAAIDNDHVMGSETSSRRDLGIKQEIHSPPRRPLGRGESVEDLLEPDDKDKEMEDYGKRKQRRYRTTFTSFQLEELERAFQKTHYPDVFTREEL</sequence>
<dbReference type="GO" id="GO:0000977">
    <property type="term" value="F:RNA polymerase II transcription regulatory region sequence-specific DNA binding"/>
    <property type="evidence" value="ECO:0007669"/>
    <property type="project" value="TreeGrafter"/>
</dbReference>
<dbReference type="AlphaFoldDB" id="A0A433UAZ8"/>
<dbReference type="InterPro" id="IPR009057">
    <property type="entry name" value="Homeodomain-like_sf"/>
</dbReference>
<dbReference type="Gene3D" id="1.10.10.60">
    <property type="entry name" value="Homeodomain-like"/>
    <property type="match status" value="1"/>
</dbReference>
<dbReference type="EMBL" id="RQTK01000020">
    <property type="protein sequence ID" value="RUS90994.1"/>
    <property type="molecule type" value="Genomic_DNA"/>
</dbReference>
<feature type="compositionally biased region" description="Polar residues" evidence="4">
    <location>
        <begin position="1"/>
        <end position="11"/>
    </location>
</feature>
<dbReference type="InterPro" id="IPR050649">
    <property type="entry name" value="Paired_Homeobox_TFs"/>
</dbReference>
<dbReference type="OrthoDB" id="6159439at2759"/>